<sequence length="510" mass="58337">MKSNALELKNDIKDFIQFSKANTKSIILIVIFTIMTYGIKIFNYSISIDTEKLINEYNWQLDTWASFGRFGLVFTKKLFGLNPFNAYISCFLMVIAMIIFGITWSYVISYFSFEKNKKSIITAVFPIIFITAPLFTEQFNFILQSFEVAFAIILCSIAVFFISKWTINSKNPIYLIISLISMIWGFGTYQAIVFLYISGVLGCYILIYIANKKGNIKLEKNYFLISVFKYLGTFILGYVGYVIVDKVVRSFYGASAYVDGMIKWGTEPAIESIKNILRYIRYGLFGDGLFYSKVFLVCIVFLAIYAIANMFTKNKDKFLFLAAVGVFIASPFLLAVYIGNGLIPRMQFNYQFVIAFILYILVWIFKDKRVKSIIIVIILCIAMNQSYTVVKLFTSEQLKYEDDVKLANQISDRIESLGLGEYPEYPVVLVGSHTSNIPNKVVGEFIGRSWFEFGGNSLRAIGFMNTLGYNYIEPNQEQTSEGYELAKDMDSWPSTNSVQFKNGLIIVKFN</sequence>
<feature type="transmembrane region" description="Helical" evidence="1">
    <location>
        <begin position="372"/>
        <end position="390"/>
    </location>
</feature>
<dbReference type="Pfam" id="PF14264">
    <property type="entry name" value="Glucos_trans_II"/>
    <property type="match status" value="1"/>
</dbReference>
<comment type="caution">
    <text evidence="2">The sequence shown here is derived from an EMBL/GenBank/DDBJ whole genome shotgun (WGS) entry which is preliminary data.</text>
</comment>
<keyword evidence="1" id="KW-1133">Transmembrane helix</keyword>
<accession>A0ABS2FEY2</accession>
<dbReference type="Proteomes" id="UP000767334">
    <property type="component" value="Unassembled WGS sequence"/>
</dbReference>
<keyword evidence="1" id="KW-0472">Membrane</keyword>
<name>A0ABS2FEY2_9CLOT</name>
<feature type="transmembrane region" description="Helical" evidence="1">
    <location>
        <begin position="119"/>
        <end position="135"/>
    </location>
</feature>
<feature type="transmembrane region" description="Helical" evidence="1">
    <location>
        <begin position="222"/>
        <end position="244"/>
    </location>
</feature>
<feature type="transmembrane region" description="Helical" evidence="1">
    <location>
        <begin position="193"/>
        <end position="210"/>
    </location>
</feature>
<dbReference type="RefSeq" id="WP_204572123.1">
    <property type="nucleotide sequence ID" value="NZ_JACJLL010000031.1"/>
</dbReference>
<keyword evidence="1" id="KW-0812">Transmembrane</keyword>
<feature type="transmembrane region" description="Helical" evidence="1">
    <location>
        <begin position="86"/>
        <end position="107"/>
    </location>
</feature>
<feature type="transmembrane region" description="Helical" evidence="1">
    <location>
        <begin position="348"/>
        <end position="365"/>
    </location>
</feature>
<feature type="transmembrane region" description="Helical" evidence="1">
    <location>
        <begin position="21"/>
        <end position="39"/>
    </location>
</feature>
<reference evidence="2 3" key="1">
    <citation type="journal article" date="2021" name="Sci. Rep.">
        <title>The distribution of antibiotic resistance genes in chicken gut microbiota commensals.</title>
        <authorList>
            <person name="Juricova H."/>
            <person name="Matiasovicova J."/>
            <person name="Kubasova T."/>
            <person name="Cejkova D."/>
            <person name="Rychlik I."/>
        </authorList>
    </citation>
    <scope>NUCLEOTIDE SEQUENCE [LARGE SCALE GENOMIC DNA]</scope>
    <source>
        <strain evidence="2 3">An435</strain>
    </source>
</reference>
<feature type="transmembrane region" description="Helical" evidence="1">
    <location>
        <begin position="290"/>
        <end position="311"/>
    </location>
</feature>
<feature type="transmembrane region" description="Helical" evidence="1">
    <location>
        <begin position="171"/>
        <end position="187"/>
    </location>
</feature>
<protein>
    <submittedName>
        <fullName evidence="2">Glucosyltransferase domain-containing protein</fullName>
    </submittedName>
</protein>
<proteinExistence type="predicted"/>
<evidence type="ECO:0000256" key="1">
    <source>
        <dbReference type="SAM" id="Phobius"/>
    </source>
</evidence>
<gene>
    <name evidence="2" type="ORF">H6A19_06750</name>
</gene>
<evidence type="ECO:0000313" key="3">
    <source>
        <dbReference type="Proteomes" id="UP000767334"/>
    </source>
</evidence>
<dbReference type="EMBL" id="JACJLL010000031">
    <property type="protein sequence ID" value="MBM6819038.1"/>
    <property type="molecule type" value="Genomic_DNA"/>
</dbReference>
<organism evidence="2 3">
    <name type="scientific">Clostridium saudiense</name>
    <dbReference type="NCBI Taxonomy" id="1414720"/>
    <lineage>
        <taxon>Bacteria</taxon>
        <taxon>Bacillati</taxon>
        <taxon>Bacillota</taxon>
        <taxon>Clostridia</taxon>
        <taxon>Eubacteriales</taxon>
        <taxon>Clostridiaceae</taxon>
        <taxon>Clostridium</taxon>
    </lineage>
</organism>
<evidence type="ECO:0000313" key="2">
    <source>
        <dbReference type="EMBL" id="MBM6819038.1"/>
    </source>
</evidence>
<feature type="transmembrane region" description="Helical" evidence="1">
    <location>
        <begin position="141"/>
        <end position="162"/>
    </location>
</feature>
<feature type="transmembrane region" description="Helical" evidence="1">
    <location>
        <begin position="318"/>
        <end position="342"/>
    </location>
</feature>
<keyword evidence="3" id="KW-1185">Reference proteome</keyword>
<dbReference type="InterPro" id="IPR025686">
    <property type="entry name" value="Glucos_trans_II"/>
</dbReference>